<gene>
    <name evidence="4" type="ORF">AN964_07865</name>
</gene>
<dbReference type="Gene3D" id="1.10.260.50">
    <property type="match status" value="1"/>
</dbReference>
<dbReference type="InterPro" id="IPR015424">
    <property type="entry name" value="PyrdxlP-dep_Trfase"/>
</dbReference>
<sequence length="383" mass="43192">MIYFDYAATTPMDDEAVELYANIAKHNYGNSSSLHDIGSRADQILSYCREELAEILNVHKKGIYFTSGGTESNLLSIISLAKTKFYNGKHIITSMAEHASVHSAMEYLKKDGFEVTYLPFTTDGIVDLDTLKRAIRKDTILVSIQHVNSEIGTIQPIRDISDCLRERDILFHSDCVQSFGKTELKEITPYLDGLSLSSHKIYGPKGVGAVYINPIHHINPVFPGFHHENSFRGGTVNVPGIAAFVYAAKKIHEQNRQNIYSQFREIFMNKLNHFQEHFEIYQSTNNKMQLPQIIGMRVNGLEGQWTMLESNRNGYAISTGSACQVGHQEPSAAMKALGIRTGKANEFIRITFGKDTEEHHVKEFADFLIQLSLQRGNEKDLIK</sequence>
<dbReference type="EMBL" id="LJJC01000004">
    <property type="protein sequence ID" value="KQL53417.1"/>
    <property type="molecule type" value="Genomic_DNA"/>
</dbReference>
<dbReference type="InterPro" id="IPR015422">
    <property type="entry name" value="PyrdxlP-dep_Trfase_small"/>
</dbReference>
<protein>
    <submittedName>
        <fullName evidence="4">Cysteine desulfurase</fullName>
        <ecNumber evidence="4">2.8.1.7</ecNumber>
    </submittedName>
</protein>
<dbReference type="RefSeq" id="WP_055739144.1">
    <property type="nucleotide sequence ID" value="NZ_JAAIWL010000014.1"/>
</dbReference>
<evidence type="ECO:0000313" key="4">
    <source>
        <dbReference type="EMBL" id="KQL53417.1"/>
    </source>
</evidence>
<keyword evidence="2" id="KW-0663">Pyridoxal phosphate</keyword>
<dbReference type="STRING" id="157838.AN964_07865"/>
<dbReference type="OrthoDB" id="9808002at2"/>
<dbReference type="PIRSF" id="PIRSF005572">
    <property type="entry name" value="NifS"/>
    <property type="match status" value="1"/>
</dbReference>
<dbReference type="SUPFAM" id="SSF53383">
    <property type="entry name" value="PLP-dependent transferases"/>
    <property type="match status" value="1"/>
</dbReference>
<dbReference type="Pfam" id="PF00266">
    <property type="entry name" value="Aminotran_5"/>
    <property type="match status" value="1"/>
</dbReference>
<organism evidence="4 5">
    <name type="scientific">Heyndrickxia shackletonii</name>
    <dbReference type="NCBI Taxonomy" id="157838"/>
    <lineage>
        <taxon>Bacteria</taxon>
        <taxon>Bacillati</taxon>
        <taxon>Bacillota</taxon>
        <taxon>Bacilli</taxon>
        <taxon>Bacillales</taxon>
        <taxon>Bacillaceae</taxon>
        <taxon>Heyndrickxia</taxon>
    </lineage>
</organism>
<dbReference type="GO" id="GO:0031071">
    <property type="term" value="F:cysteine desulfurase activity"/>
    <property type="evidence" value="ECO:0007669"/>
    <property type="project" value="UniProtKB-EC"/>
</dbReference>
<keyword evidence="4" id="KW-0808">Transferase</keyword>
<evidence type="ECO:0000313" key="5">
    <source>
        <dbReference type="Proteomes" id="UP000051888"/>
    </source>
</evidence>
<comment type="caution">
    <text evidence="4">The sequence shown here is derived from an EMBL/GenBank/DDBJ whole genome shotgun (WGS) entry which is preliminary data.</text>
</comment>
<dbReference type="NCBIfam" id="NF002806">
    <property type="entry name" value="PRK02948.1"/>
    <property type="match status" value="1"/>
</dbReference>
<evidence type="ECO:0000259" key="3">
    <source>
        <dbReference type="Pfam" id="PF00266"/>
    </source>
</evidence>
<dbReference type="PANTHER" id="PTHR11601:SF36">
    <property type="entry name" value="CYSTEINE DESULFURASE NIFS-RELATED"/>
    <property type="match status" value="1"/>
</dbReference>
<evidence type="ECO:0000256" key="1">
    <source>
        <dbReference type="ARBA" id="ARBA00001933"/>
    </source>
</evidence>
<dbReference type="Gene3D" id="3.40.640.10">
    <property type="entry name" value="Type I PLP-dependent aspartate aminotransferase-like (Major domain)"/>
    <property type="match status" value="1"/>
</dbReference>
<comment type="cofactor">
    <cofactor evidence="1">
        <name>pyridoxal 5'-phosphate</name>
        <dbReference type="ChEBI" id="CHEBI:597326"/>
    </cofactor>
</comment>
<dbReference type="AlphaFoldDB" id="A0A0Q3TIF8"/>
<proteinExistence type="predicted"/>
<name>A0A0Q3TIF8_9BACI</name>
<dbReference type="InterPro" id="IPR015421">
    <property type="entry name" value="PyrdxlP-dep_Trfase_major"/>
</dbReference>
<feature type="domain" description="Aminotransferase class V" evidence="3">
    <location>
        <begin position="2"/>
        <end position="364"/>
    </location>
</feature>
<accession>A0A0Q3TIF8</accession>
<dbReference type="EC" id="2.8.1.7" evidence="4"/>
<reference evidence="4 5" key="1">
    <citation type="submission" date="2015-09" db="EMBL/GenBank/DDBJ databases">
        <title>Genome sequencing project for genomic taxonomy and phylogenomics of Bacillus-like bacteria.</title>
        <authorList>
            <person name="Liu B."/>
            <person name="Wang J."/>
            <person name="Zhu Y."/>
            <person name="Liu G."/>
            <person name="Chen Q."/>
            <person name="Chen Z."/>
            <person name="Lan J."/>
            <person name="Che J."/>
            <person name="Ge C."/>
            <person name="Shi H."/>
            <person name="Pan Z."/>
            <person name="Liu X."/>
        </authorList>
    </citation>
    <scope>NUCLEOTIDE SEQUENCE [LARGE SCALE GENOMIC DNA]</scope>
    <source>
        <strain evidence="4 5">LMG 18435</strain>
    </source>
</reference>
<dbReference type="PATRIC" id="fig|157838.3.peg.1724"/>
<evidence type="ECO:0000256" key="2">
    <source>
        <dbReference type="ARBA" id="ARBA00022898"/>
    </source>
</evidence>
<dbReference type="Proteomes" id="UP000051888">
    <property type="component" value="Unassembled WGS sequence"/>
</dbReference>
<dbReference type="InterPro" id="IPR016454">
    <property type="entry name" value="Cysteine_dSase"/>
</dbReference>
<dbReference type="Gene3D" id="3.90.1150.10">
    <property type="entry name" value="Aspartate Aminotransferase, domain 1"/>
    <property type="match status" value="1"/>
</dbReference>
<dbReference type="PANTHER" id="PTHR11601">
    <property type="entry name" value="CYSTEINE DESULFURYLASE FAMILY MEMBER"/>
    <property type="match status" value="1"/>
</dbReference>
<dbReference type="InterPro" id="IPR000192">
    <property type="entry name" value="Aminotrans_V_dom"/>
</dbReference>
<keyword evidence="5" id="KW-1185">Reference proteome</keyword>